<accession>F0LJT3</accession>
<dbReference type="PATRIC" id="fig|391623.17.peg.1749"/>
<keyword evidence="1" id="KW-0812">Transmembrane</keyword>
<feature type="transmembrane region" description="Helical" evidence="1">
    <location>
        <begin position="246"/>
        <end position="277"/>
    </location>
</feature>
<reference evidence="2 3" key="1">
    <citation type="journal article" date="2011" name="J. Bacteriol.">
        <title>Complete genome sequence of the hyperthermophilic, piezophilic, heterotrophic, and carboxydotrophic archaeon Thermococcus barophilus MP.</title>
        <authorList>
            <person name="Vannier P."/>
            <person name="Marteinsson V.T."/>
            <person name="Fridjonsson O.H."/>
            <person name="Oger P."/>
            <person name="Jebbar M."/>
        </authorList>
    </citation>
    <scope>NUCLEOTIDE SEQUENCE [LARGE SCALE GENOMIC DNA]</scope>
    <source>
        <strain evidence="3">DSM 11836 / MP</strain>
    </source>
</reference>
<proteinExistence type="predicted"/>
<dbReference type="GeneID" id="10042066"/>
<feature type="transmembrane region" description="Helical" evidence="1">
    <location>
        <begin position="155"/>
        <end position="173"/>
    </location>
</feature>
<keyword evidence="1" id="KW-0472">Membrane</keyword>
<name>F0LJT3_THEBM</name>
<feature type="transmembrane region" description="Helical" evidence="1">
    <location>
        <begin position="215"/>
        <end position="234"/>
    </location>
</feature>
<dbReference type="EMBL" id="CP002372">
    <property type="protein sequence ID" value="ADT84725.1"/>
    <property type="molecule type" value="Genomic_DNA"/>
</dbReference>
<keyword evidence="1" id="KW-1133">Transmembrane helix</keyword>
<dbReference type="HOGENOM" id="CLU_803203_0_0_2"/>
<evidence type="ECO:0000313" key="3">
    <source>
        <dbReference type="Proteomes" id="UP000007478"/>
    </source>
</evidence>
<protein>
    <submittedName>
        <fullName evidence="2">Uncharacterized protein</fullName>
    </submittedName>
</protein>
<evidence type="ECO:0000313" key="2">
    <source>
        <dbReference type="EMBL" id="ADT84725.1"/>
    </source>
</evidence>
<keyword evidence="3" id="KW-1185">Reference proteome</keyword>
<feature type="transmembrane region" description="Helical" evidence="1">
    <location>
        <begin position="185"/>
        <end position="209"/>
    </location>
</feature>
<dbReference type="AlphaFoldDB" id="F0LJT3"/>
<dbReference type="Proteomes" id="UP000007478">
    <property type="component" value="Chromosome"/>
</dbReference>
<gene>
    <name evidence="2" type="ordered locus">TERMP_01750</name>
</gene>
<dbReference type="RefSeq" id="WP_013468022.1">
    <property type="nucleotide sequence ID" value="NC_014804.1"/>
</dbReference>
<sequence length="345" mass="39556">MRLLKLIFVGLLMTLLPLVQGEISGNITIENKPHIGATLIFRITLFPDIDGRVLVSAVYFDGMDITSEVLSGKGSLGFLTEKEIIFEHSGDYDSTFLYLRLKRTLAEKLYGRTFSGISDYRFLLSDKNHTIKVIFSNGYALQKTFYVPPETQRDIPTYFGVSFVGLFFLFEIFRHKPSEVRAHVYFILLGTLLFFLLLLDRIIVVQNYFDFADNLLNILSVYIFLHLIYLFVWFQRGVKSGYSGIFVIPMIPILGVAYHFFGAAAFVVFGIMLLIVWDREVSDGISPKTALLLNVLYTIMGLIFANYFGAKPFSARLFFAIASIYTVLIFKYREYVYASVRRDRT</sequence>
<feature type="transmembrane region" description="Helical" evidence="1">
    <location>
        <begin position="289"/>
        <end position="308"/>
    </location>
</feature>
<feature type="transmembrane region" description="Helical" evidence="1">
    <location>
        <begin position="315"/>
        <end position="332"/>
    </location>
</feature>
<dbReference type="KEGG" id="tba:TERMP_01750"/>
<evidence type="ECO:0000256" key="1">
    <source>
        <dbReference type="SAM" id="Phobius"/>
    </source>
</evidence>
<organism evidence="2 3">
    <name type="scientific">Thermococcus barophilus (strain DSM 11836 / MP)</name>
    <dbReference type="NCBI Taxonomy" id="391623"/>
    <lineage>
        <taxon>Archaea</taxon>
        <taxon>Methanobacteriati</taxon>
        <taxon>Methanobacteriota</taxon>
        <taxon>Thermococci</taxon>
        <taxon>Thermococcales</taxon>
        <taxon>Thermococcaceae</taxon>
        <taxon>Thermococcus</taxon>
    </lineage>
</organism>